<name>A0A2T2P3G6_CORCC</name>
<evidence type="ECO:0000313" key="1">
    <source>
        <dbReference type="EMBL" id="PSN72202.1"/>
    </source>
</evidence>
<accession>A0A2T2P3G6</accession>
<dbReference type="EMBL" id="KZ678130">
    <property type="protein sequence ID" value="PSN72202.1"/>
    <property type="molecule type" value="Genomic_DNA"/>
</dbReference>
<evidence type="ECO:0000313" key="2">
    <source>
        <dbReference type="Proteomes" id="UP000240883"/>
    </source>
</evidence>
<sequence>MLPKEHTHSNTLETMEKGKRSLIGLSSELLAMVASYLHGVNTNLDLKALAMTCRALFSIGQEMLFKLGIFMFDYIWSCIYVLLENLALTRHIHHLRNVSDYTSKELMEACSGQTYHPKQPTEFVHLVPVTTSTTVIANFNKTQEAFRSTKHRGHPLQMAYRLLEQDLPLKMSKAFASGTMMVARPFFLLFWDSAKIVCQAQILWILKKVITTLEDKLEELIVVKEASNPRQFGPVLKLHTFSRPKMFKISIEAIWKQSGMIALIEKSISSRDVFPTSLVGLTLVWGRISVRNPIKIRFDHIKADKEYFVNLQHLQVTQGAMESFADLEHRHAKHSIRDNLRKSTIESIYQSGDRSDYEPGYKSG</sequence>
<protein>
    <submittedName>
        <fullName evidence="1">Uncharacterized protein</fullName>
    </submittedName>
</protein>
<gene>
    <name evidence="1" type="ORF">BS50DRAFT_658037</name>
</gene>
<dbReference type="AlphaFoldDB" id="A0A2T2P3G6"/>
<proteinExistence type="predicted"/>
<keyword evidence="2" id="KW-1185">Reference proteome</keyword>
<reference evidence="1 2" key="1">
    <citation type="journal article" date="2018" name="Front. Microbiol.">
        <title>Genome-Wide Analysis of Corynespora cassiicola Leaf Fall Disease Putative Effectors.</title>
        <authorList>
            <person name="Lopez D."/>
            <person name="Ribeiro S."/>
            <person name="Label P."/>
            <person name="Fumanal B."/>
            <person name="Venisse J.S."/>
            <person name="Kohler A."/>
            <person name="de Oliveira R.R."/>
            <person name="Labutti K."/>
            <person name="Lipzen A."/>
            <person name="Lail K."/>
            <person name="Bauer D."/>
            <person name="Ohm R.A."/>
            <person name="Barry K.W."/>
            <person name="Spatafora J."/>
            <person name="Grigoriev I.V."/>
            <person name="Martin F.M."/>
            <person name="Pujade-Renaud V."/>
        </authorList>
    </citation>
    <scope>NUCLEOTIDE SEQUENCE [LARGE SCALE GENOMIC DNA]</scope>
    <source>
        <strain evidence="1 2">Philippines</strain>
    </source>
</reference>
<dbReference type="Proteomes" id="UP000240883">
    <property type="component" value="Unassembled WGS sequence"/>
</dbReference>
<organism evidence="1 2">
    <name type="scientific">Corynespora cassiicola Philippines</name>
    <dbReference type="NCBI Taxonomy" id="1448308"/>
    <lineage>
        <taxon>Eukaryota</taxon>
        <taxon>Fungi</taxon>
        <taxon>Dikarya</taxon>
        <taxon>Ascomycota</taxon>
        <taxon>Pezizomycotina</taxon>
        <taxon>Dothideomycetes</taxon>
        <taxon>Pleosporomycetidae</taxon>
        <taxon>Pleosporales</taxon>
        <taxon>Corynesporascaceae</taxon>
        <taxon>Corynespora</taxon>
    </lineage>
</organism>